<evidence type="ECO:0000256" key="1">
    <source>
        <dbReference type="SAM" id="MobiDB-lite"/>
    </source>
</evidence>
<feature type="region of interest" description="Disordered" evidence="1">
    <location>
        <begin position="12"/>
        <end position="36"/>
    </location>
</feature>
<dbReference type="EMBL" id="CM029051">
    <property type="protein sequence ID" value="KAG2563606.1"/>
    <property type="molecule type" value="Genomic_DNA"/>
</dbReference>
<name>A0A8T0PXE6_PANVG</name>
<sequence length="47" mass="5071">MPLVLFLAPIPPSSVLGQRTDPRPPRRSPRPGHLGPIPLEMVCLCAS</sequence>
<proteinExistence type="predicted"/>
<keyword evidence="3" id="KW-1185">Reference proteome</keyword>
<gene>
    <name evidence="2" type="ORF">PVAP13_8KG324012</name>
</gene>
<evidence type="ECO:0000313" key="3">
    <source>
        <dbReference type="Proteomes" id="UP000823388"/>
    </source>
</evidence>
<evidence type="ECO:0000313" key="2">
    <source>
        <dbReference type="EMBL" id="KAG2563606.1"/>
    </source>
</evidence>
<organism evidence="2 3">
    <name type="scientific">Panicum virgatum</name>
    <name type="common">Blackwell switchgrass</name>
    <dbReference type="NCBI Taxonomy" id="38727"/>
    <lineage>
        <taxon>Eukaryota</taxon>
        <taxon>Viridiplantae</taxon>
        <taxon>Streptophyta</taxon>
        <taxon>Embryophyta</taxon>
        <taxon>Tracheophyta</taxon>
        <taxon>Spermatophyta</taxon>
        <taxon>Magnoliopsida</taxon>
        <taxon>Liliopsida</taxon>
        <taxon>Poales</taxon>
        <taxon>Poaceae</taxon>
        <taxon>PACMAD clade</taxon>
        <taxon>Panicoideae</taxon>
        <taxon>Panicodae</taxon>
        <taxon>Paniceae</taxon>
        <taxon>Panicinae</taxon>
        <taxon>Panicum</taxon>
        <taxon>Panicum sect. Hiantes</taxon>
    </lineage>
</organism>
<comment type="caution">
    <text evidence="2">The sequence shown here is derived from an EMBL/GenBank/DDBJ whole genome shotgun (WGS) entry which is preliminary data.</text>
</comment>
<accession>A0A8T0PXE6</accession>
<dbReference type="AlphaFoldDB" id="A0A8T0PXE6"/>
<protein>
    <submittedName>
        <fullName evidence="2">Uncharacterized protein</fullName>
    </submittedName>
</protein>
<reference evidence="2" key="1">
    <citation type="submission" date="2020-05" db="EMBL/GenBank/DDBJ databases">
        <title>WGS assembly of Panicum virgatum.</title>
        <authorList>
            <person name="Lovell J.T."/>
            <person name="Jenkins J."/>
            <person name="Shu S."/>
            <person name="Juenger T.E."/>
            <person name="Schmutz J."/>
        </authorList>
    </citation>
    <scope>NUCLEOTIDE SEQUENCE</scope>
    <source>
        <strain evidence="2">AP13</strain>
    </source>
</reference>
<dbReference type="Proteomes" id="UP000823388">
    <property type="component" value="Chromosome 8K"/>
</dbReference>